<dbReference type="SUPFAM" id="SSF56672">
    <property type="entry name" value="DNA/RNA polymerases"/>
    <property type="match status" value="1"/>
</dbReference>
<organism evidence="10 11">
    <name type="scientific">Mytilus edulis</name>
    <name type="common">Blue mussel</name>
    <dbReference type="NCBI Taxonomy" id="6550"/>
    <lineage>
        <taxon>Eukaryota</taxon>
        <taxon>Metazoa</taxon>
        <taxon>Spiralia</taxon>
        <taxon>Lophotrochozoa</taxon>
        <taxon>Mollusca</taxon>
        <taxon>Bivalvia</taxon>
        <taxon>Autobranchia</taxon>
        <taxon>Pteriomorphia</taxon>
        <taxon>Mytilida</taxon>
        <taxon>Mytiloidea</taxon>
        <taxon>Mytilidae</taxon>
        <taxon>Mytilinae</taxon>
        <taxon>Mytilus</taxon>
    </lineage>
</organism>
<dbReference type="Gene3D" id="3.10.20.370">
    <property type="match status" value="1"/>
</dbReference>
<protein>
    <submittedName>
        <fullName evidence="10">Transposon Ty3-G Gag-Pol polyprotein,Transposon Ty3-I Gag-Pol polyprotein</fullName>
    </submittedName>
</protein>
<dbReference type="OrthoDB" id="10051637at2759"/>
<dbReference type="GO" id="GO:0003964">
    <property type="term" value="F:RNA-directed DNA polymerase activity"/>
    <property type="evidence" value="ECO:0007669"/>
    <property type="project" value="UniProtKB-KW"/>
</dbReference>
<dbReference type="CDD" id="cd01647">
    <property type="entry name" value="RT_LTR"/>
    <property type="match status" value="1"/>
</dbReference>
<evidence type="ECO:0000256" key="1">
    <source>
        <dbReference type="ARBA" id="ARBA00022670"/>
    </source>
</evidence>
<evidence type="ECO:0000256" key="2">
    <source>
        <dbReference type="ARBA" id="ARBA00022679"/>
    </source>
</evidence>
<evidence type="ECO:0000256" key="3">
    <source>
        <dbReference type="ARBA" id="ARBA00022695"/>
    </source>
</evidence>
<dbReference type="PANTHER" id="PTHR37984">
    <property type="entry name" value="PROTEIN CBG26694"/>
    <property type="match status" value="1"/>
</dbReference>
<sequence>MENTERTNRKVFKIKESKADEVPEHLVTLFENSISNLTEEQGLQMKGVLKRQADAFANSKNELGSTDLIKHKINTGDATPIKQNPRRLPLAKQEVADREVQRMLDIGVIEPSISPWSSPIVLVPKKNDPTSVRFCIDYRRLNNLTKKDCFPLPRIEDCLDALRGAKFYSTIDLQSGYWQVQMDPADKEKTAFVTKRGLFQFRCMPFGLCNAGACFERLMECVLAAPILSYPDMNKKFILDTDASGFGLGAVLSQVHENGERVVAYYSKSFSKTERQYCVTRRELLAIVASIKHFHHYVYGTSFLVRTYHGALRWLLNFKNPEGQTARWLEFLSSYNFEIQHRAGRQHGNADGLSRRPCTQCTHCTRQETKESNAEEDPSCYLRAVKTAKLDSKIREEIEIESTEQGANWMQSKTTEEILAAQQQDDTIAVILKLKLENQPKPKWEDISLESKQVKTYWAQWDRLKVINGLYIENGFQTFMEMSNN</sequence>
<dbReference type="InterPro" id="IPR000477">
    <property type="entry name" value="RT_dom"/>
</dbReference>
<dbReference type="Gene3D" id="3.30.70.270">
    <property type="match status" value="1"/>
</dbReference>
<dbReference type="InterPro" id="IPR043128">
    <property type="entry name" value="Rev_trsase/Diguanyl_cyclase"/>
</dbReference>
<evidence type="ECO:0000313" key="10">
    <source>
        <dbReference type="EMBL" id="CAG2205474.1"/>
    </source>
</evidence>
<evidence type="ECO:0000313" key="11">
    <source>
        <dbReference type="Proteomes" id="UP000683360"/>
    </source>
</evidence>
<keyword evidence="3" id="KW-0548">Nucleotidyltransferase</keyword>
<dbReference type="InterPro" id="IPR043502">
    <property type="entry name" value="DNA/RNA_pol_sf"/>
</dbReference>
<evidence type="ECO:0000256" key="6">
    <source>
        <dbReference type="ARBA" id="ARBA00022801"/>
    </source>
</evidence>
<keyword evidence="11" id="KW-1185">Reference proteome</keyword>
<dbReference type="Gene3D" id="3.10.10.10">
    <property type="entry name" value="HIV Type 1 Reverse Transcriptase, subunit A, domain 1"/>
    <property type="match status" value="1"/>
</dbReference>
<evidence type="ECO:0000256" key="7">
    <source>
        <dbReference type="ARBA" id="ARBA00022918"/>
    </source>
</evidence>
<accession>A0A8S3RC43</accession>
<dbReference type="GO" id="GO:0006508">
    <property type="term" value="P:proteolysis"/>
    <property type="evidence" value="ECO:0007669"/>
    <property type="project" value="UniProtKB-KW"/>
</dbReference>
<dbReference type="GO" id="GO:0008233">
    <property type="term" value="F:peptidase activity"/>
    <property type="evidence" value="ECO:0007669"/>
    <property type="project" value="UniProtKB-KW"/>
</dbReference>
<keyword evidence="1" id="KW-0645">Protease</keyword>
<gene>
    <name evidence="10" type="ORF">MEDL_19699</name>
</gene>
<keyword evidence="5" id="KW-0255">Endonuclease</keyword>
<keyword evidence="2" id="KW-0808">Transferase</keyword>
<feature type="domain" description="Reverse transcriptase RNase H-like" evidence="9">
    <location>
        <begin position="232"/>
        <end position="335"/>
    </location>
</feature>
<comment type="caution">
    <text evidence="10">The sequence shown here is derived from an EMBL/GenBank/DDBJ whole genome shotgun (WGS) entry which is preliminary data.</text>
</comment>
<reference evidence="10" key="1">
    <citation type="submission" date="2021-03" db="EMBL/GenBank/DDBJ databases">
        <authorList>
            <person name="Bekaert M."/>
        </authorList>
    </citation>
    <scope>NUCLEOTIDE SEQUENCE</scope>
</reference>
<evidence type="ECO:0000256" key="5">
    <source>
        <dbReference type="ARBA" id="ARBA00022759"/>
    </source>
</evidence>
<dbReference type="Pfam" id="PF00078">
    <property type="entry name" value="RVT_1"/>
    <property type="match status" value="1"/>
</dbReference>
<dbReference type="InterPro" id="IPR041373">
    <property type="entry name" value="RT_RNaseH"/>
</dbReference>
<dbReference type="Pfam" id="PF17917">
    <property type="entry name" value="RT_RNaseH"/>
    <property type="match status" value="1"/>
</dbReference>
<keyword evidence="4" id="KW-0540">Nuclease</keyword>
<dbReference type="GO" id="GO:0004519">
    <property type="term" value="F:endonuclease activity"/>
    <property type="evidence" value="ECO:0007669"/>
    <property type="project" value="UniProtKB-KW"/>
</dbReference>
<dbReference type="AlphaFoldDB" id="A0A8S3RC43"/>
<keyword evidence="7" id="KW-0695">RNA-directed DNA polymerase</keyword>
<dbReference type="FunFam" id="3.10.20.370:FF:000001">
    <property type="entry name" value="Retrovirus-related Pol polyprotein from transposon 17.6-like protein"/>
    <property type="match status" value="1"/>
</dbReference>
<feature type="domain" description="Reverse transcriptase" evidence="8">
    <location>
        <begin position="124"/>
        <end position="224"/>
    </location>
</feature>
<dbReference type="CDD" id="cd09274">
    <property type="entry name" value="RNase_HI_RT_Ty3"/>
    <property type="match status" value="1"/>
</dbReference>
<name>A0A8S3RC43_MYTED</name>
<proteinExistence type="predicted"/>
<evidence type="ECO:0000256" key="4">
    <source>
        <dbReference type="ARBA" id="ARBA00022722"/>
    </source>
</evidence>
<keyword evidence="6" id="KW-0378">Hydrolase</keyword>
<dbReference type="InterPro" id="IPR050951">
    <property type="entry name" value="Retrovirus_Pol_polyprotein"/>
</dbReference>
<dbReference type="Proteomes" id="UP000683360">
    <property type="component" value="Unassembled WGS sequence"/>
</dbReference>
<dbReference type="EMBL" id="CAJPWZ010001022">
    <property type="protein sequence ID" value="CAG2205474.1"/>
    <property type="molecule type" value="Genomic_DNA"/>
</dbReference>
<evidence type="ECO:0000259" key="9">
    <source>
        <dbReference type="Pfam" id="PF17917"/>
    </source>
</evidence>
<evidence type="ECO:0000259" key="8">
    <source>
        <dbReference type="Pfam" id="PF00078"/>
    </source>
</evidence>
<dbReference type="FunFam" id="3.10.10.10:FF:000007">
    <property type="entry name" value="Retrovirus-related Pol polyprotein from transposon 17.6-like Protein"/>
    <property type="match status" value="1"/>
</dbReference>
<dbReference type="PANTHER" id="PTHR37984:SF5">
    <property type="entry name" value="PROTEIN NYNRIN-LIKE"/>
    <property type="match status" value="1"/>
</dbReference>